<dbReference type="Proteomes" id="UP000002258">
    <property type="component" value="Chromosome 6"/>
</dbReference>
<organism evidence="2 3">
    <name type="scientific">Scheffersomyces stipitis (strain ATCC 58785 / CBS 6054 / NBRC 10063 / NRRL Y-11545)</name>
    <name type="common">Yeast</name>
    <name type="synonym">Pichia stipitis</name>
    <dbReference type="NCBI Taxonomy" id="322104"/>
    <lineage>
        <taxon>Eukaryota</taxon>
        <taxon>Fungi</taxon>
        <taxon>Dikarya</taxon>
        <taxon>Ascomycota</taxon>
        <taxon>Saccharomycotina</taxon>
        <taxon>Pichiomycetes</taxon>
        <taxon>Debaryomycetaceae</taxon>
        <taxon>Scheffersomyces</taxon>
    </lineage>
</organism>
<dbReference type="KEGG" id="pic:PICST_62527"/>
<dbReference type="GeneID" id="4840292"/>
<dbReference type="EMBL" id="CP000500">
    <property type="protein sequence ID" value="ABN67812.2"/>
    <property type="molecule type" value="Genomic_DNA"/>
</dbReference>
<protein>
    <submittedName>
        <fullName evidence="2">Uncharacterized protein</fullName>
    </submittedName>
</protein>
<dbReference type="HOGENOM" id="CLU_040309_0_0_1"/>
<feature type="transmembrane region" description="Helical" evidence="1">
    <location>
        <begin position="29"/>
        <end position="53"/>
    </location>
</feature>
<dbReference type="OrthoDB" id="4010961at2759"/>
<feature type="non-terminal residue" evidence="2">
    <location>
        <position position="1"/>
    </location>
</feature>
<proteinExistence type="predicted"/>
<evidence type="ECO:0000313" key="3">
    <source>
        <dbReference type="Proteomes" id="UP000002258"/>
    </source>
</evidence>
<sequence length="440" mass="50922">RPIRHNVVIQTRNLNLSPSALGAVKNYGFVINLIAGAYIGGLLVSFGSLYFMYHDANERQNIPFELSFKDQITAVKAINKDDVLKSPRYAVKHYRRLLIEMAKKENPNLEFDEESDENRYEVPILDSKTLVYKKSSSFSNFYIDIVMRYARALLAKGQLEASVYVLRKIIDDDEIFYKLGDAERLSQCCRLLTRVFPDPQVKVAYLQRSIDMLTLTFSSMNLNEDFLLQENSKLTDELLNCLNDLAFTMAKISISKSDKKDLLTKSLNIYLANIKKLTEIKDKSERGELVQTVYPLFNCDENNVDISIYEIKAHISEIMWAKGFKKNAVSWSEDIVEHLYFDHNTTARVSILLYNVLNNLVNMYDGLKDVTSRRRCEKLIDELVVFNEDSQGWYDSVINRFSKIIYNRGPLGIIEKPLLERFGSPKRLPEIEEFEEEDVE</sequence>
<dbReference type="eggNOG" id="ENOG502SCYK">
    <property type="taxonomic scope" value="Eukaryota"/>
</dbReference>
<keyword evidence="1" id="KW-0472">Membrane</keyword>
<evidence type="ECO:0000256" key="1">
    <source>
        <dbReference type="SAM" id="Phobius"/>
    </source>
</evidence>
<dbReference type="OMA" id="ANFYIDI"/>
<keyword evidence="3" id="KW-1185">Reference proteome</keyword>
<name>A3LXI4_PICST</name>
<reference evidence="2 3" key="1">
    <citation type="journal article" date="2007" name="Nat. Biotechnol.">
        <title>Genome sequence of the lignocellulose-bioconverting and xylose-fermenting yeast Pichia stipitis.</title>
        <authorList>
            <person name="Jeffries T.W."/>
            <person name="Grigoriev I.V."/>
            <person name="Grimwood J."/>
            <person name="Laplaza J.M."/>
            <person name="Aerts A."/>
            <person name="Salamov A."/>
            <person name="Schmutz J."/>
            <person name="Lindquist E."/>
            <person name="Dehal P."/>
            <person name="Shapiro H."/>
            <person name="Jin Y.S."/>
            <person name="Passoth V."/>
            <person name="Richardson P.M."/>
        </authorList>
    </citation>
    <scope>NUCLEOTIDE SEQUENCE [LARGE SCALE GENOMIC DNA]</scope>
    <source>
        <strain evidence="3">ATCC 58785 / CBS 6054 / NBRC 10063 / NRRL Y-11545</strain>
    </source>
</reference>
<keyword evidence="1" id="KW-1133">Transmembrane helix</keyword>
<evidence type="ECO:0000313" key="2">
    <source>
        <dbReference type="EMBL" id="ABN67812.2"/>
    </source>
</evidence>
<gene>
    <name evidence="2" type="ORF">PICST_62527</name>
</gene>
<keyword evidence="1" id="KW-0812">Transmembrane</keyword>
<dbReference type="AlphaFoldDB" id="A3LXI4"/>
<dbReference type="RefSeq" id="XP_001385841.2">
    <property type="nucleotide sequence ID" value="XM_001385804.1"/>
</dbReference>
<accession>A3LXI4</accession>
<dbReference type="InParanoid" id="A3LXI4"/>